<dbReference type="Pfam" id="PF00930">
    <property type="entry name" value="DPPIV_N"/>
    <property type="match status" value="1"/>
</dbReference>
<feature type="signal peptide" evidence="1">
    <location>
        <begin position="1"/>
        <end position="23"/>
    </location>
</feature>
<evidence type="ECO:0000259" key="2">
    <source>
        <dbReference type="Pfam" id="PF00326"/>
    </source>
</evidence>
<dbReference type="PANTHER" id="PTHR11731">
    <property type="entry name" value="PROTEASE FAMILY S9B,C DIPEPTIDYL-PEPTIDASE IV-RELATED"/>
    <property type="match status" value="1"/>
</dbReference>
<dbReference type="SUPFAM" id="SSF53474">
    <property type="entry name" value="alpha/beta-Hydrolases"/>
    <property type="match status" value="1"/>
</dbReference>
<feature type="domain" description="Peptidase S9 prolyl oligopeptidase catalytic" evidence="2">
    <location>
        <begin position="519"/>
        <end position="710"/>
    </location>
</feature>
<evidence type="ECO:0000313" key="5">
    <source>
        <dbReference type="Proteomes" id="UP000605676"/>
    </source>
</evidence>
<dbReference type="RefSeq" id="WP_200465261.1">
    <property type="nucleotide sequence ID" value="NZ_JAENRR010000026.1"/>
</dbReference>
<dbReference type="InterPro" id="IPR050278">
    <property type="entry name" value="Serine_Prot_S9B/DPPIV"/>
</dbReference>
<feature type="chain" id="PRO_5047014478" evidence="1">
    <location>
        <begin position="24"/>
        <end position="712"/>
    </location>
</feature>
<dbReference type="Pfam" id="PF00326">
    <property type="entry name" value="Peptidase_S9"/>
    <property type="match status" value="1"/>
</dbReference>
<evidence type="ECO:0000256" key="1">
    <source>
        <dbReference type="SAM" id="SignalP"/>
    </source>
</evidence>
<gene>
    <name evidence="4" type="ORF">JIV24_11865</name>
</gene>
<sequence>MKKNLFMLLLIVLGINCANGQLALDDVISGGKSFYNYYPRAINVNFKGDANQLVLQRQDSVFVQELKSTNAVFAFDLNWLNTILEKDGYSALKRLPQLSWDTKMQFSFTTKEAYYSVDQASEKVMMCVGREAGASNFDLNKNAGTVAYTLGNDLYLKEGKSKPVMVAGNEGDDVVFGHTVHRNEFGINKGTFWSPNGEQLAFYREDNSMVSDYPLVNVDERVAKLENIKYPMAGMGSHQVTVGVYNLNTKETIFLKTGEPYDRFFTNVCWTADNKYLLVAELNREQNHMHLNKYDASNGQLVSTLFEEKDERWTEPQHPALFVPGKKGDFIWQSIKDGNNHLYVYGLDGQLKKQLTQGDWEVTNVLGFDKAAKYVFIESTKEEALERHVYKVSLTSGKMNRVTTDEGVHKVKISKDGRYALTTFSSLNVPSITKLVDTRGRSIRTLQEVENPYKGMETGKVELLKLKTKDGQFDLNARMVLPVDFDAARKYPVIVYVYGGPHSQMIQNRWMGGARGWQLYMAQKGYIAFTLDNRGTANRGKEFAQAIHRQLGQLEVEDQMQGIEYLQSLPYVDADKIGVHGWSYGGFMTISMMTQHPDVFKVGVAGGPVIDWKYYEIMYGERYMDMPQENPEGYKNANLNLRVNDLEGRLMVIHGAIDPVVVWQHSLSFIHECVKNGVQIDYFPYPRHEHNVRGKDRIHLMEKVTRYFDDFL</sequence>
<proteinExistence type="predicted"/>
<dbReference type="EMBL" id="JAENRR010000026">
    <property type="protein sequence ID" value="MBK3518032.1"/>
    <property type="molecule type" value="Genomic_DNA"/>
</dbReference>
<feature type="domain" description="Dipeptidylpeptidase IV N-terminal" evidence="3">
    <location>
        <begin position="101"/>
        <end position="430"/>
    </location>
</feature>
<evidence type="ECO:0000259" key="3">
    <source>
        <dbReference type="Pfam" id="PF00930"/>
    </source>
</evidence>
<organism evidence="4 5">
    <name type="scientific">Carboxylicivirga marina</name>
    <dbReference type="NCBI Taxonomy" id="2800988"/>
    <lineage>
        <taxon>Bacteria</taxon>
        <taxon>Pseudomonadati</taxon>
        <taxon>Bacteroidota</taxon>
        <taxon>Bacteroidia</taxon>
        <taxon>Marinilabiliales</taxon>
        <taxon>Marinilabiliaceae</taxon>
        <taxon>Carboxylicivirga</taxon>
    </lineage>
</organism>
<dbReference type="InterPro" id="IPR029058">
    <property type="entry name" value="AB_hydrolase_fold"/>
</dbReference>
<dbReference type="SUPFAM" id="SSF82171">
    <property type="entry name" value="DPP6 N-terminal domain-like"/>
    <property type="match status" value="1"/>
</dbReference>
<evidence type="ECO:0000313" key="4">
    <source>
        <dbReference type="EMBL" id="MBK3518032.1"/>
    </source>
</evidence>
<reference evidence="4 5" key="1">
    <citation type="submission" date="2021-01" db="EMBL/GenBank/DDBJ databases">
        <title>Carboxyliciviraga sp.nov., isolated from coastal sediments.</title>
        <authorList>
            <person name="Lu D."/>
            <person name="Zhang T."/>
        </authorList>
    </citation>
    <scope>NUCLEOTIDE SEQUENCE [LARGE SCALE GENOMIC DNA]</scope>
    <source>
        <strain evidence="4 5">N1Y132</strain>
    </source>
</reference>
<dbReference type="PANTHER" id="PTHR11731:SF193">
    <property type="entry name" value="DIPEPTIDYL PEPTIDASE 9"/>
    <property type="match status" value="1"/>
</dbReference>
<accession>A0ABS1HKF4</accession>
<keyword evidence="1" id="KW-0732">Signal</keyword>
<dbReference type="InterPro" id="IPR001375">
    <property type="entry name" value="Peptidase_S9_cat"/>
</dbReference>
<dbReference type="Proteomes" id="UP000605676">
    <property type="component" value="Unassembled WGS sequence"/>
</dbReference>
<protein>
    <submittedName>
        <fullName evidence="4">DPP IV N-terminal domain-containing protein</fullName>
    </submittedName>
</protein>
<name>A0ABS1HKF4_9BACT</name>
<dbReference type="Gene3D" id="3.40.50.1820">
    <property type="entry name" value="alpha/beta hydrolase"/>
    <property type="match status" value="1"/>
</dbReference>
<dbReference type="InterPro" id="IPR002469">
    <property type="entry name" value="Peptidase_S9B_N"/>
</dbReference>
<comment type="caution">
    <text evidence="4">The sequence shown here is derived from an EMBL/GenBank/DDBJ whole genome shotgun (WGS) entry which is preliminary data.</text>
</comment>
<dbReference type="Gene3D" id="2.140.10.30">
    <property type="entry name" value="Dipeptidylpeptidase IV, N-terminal domain"/>
    <property type="match status" value="1"/>
</dbReference>
<keyword evidence="5" id="KW-1185">Reference proteome</keyword>